<gene>
    <name evidence="1" type="ORF">AGR3A_Cc190036</name>
</gene>
<reference evidence="2" key="1">
    <citation type="submission" date="2016-01" db="EMBL/GenBank/DDBJ databases">
        <authorList>
            <person name="Regsiter A."/>
            <person name="william w."/>
        </authorList>
    </citation>
    <scope>NUCLEOTIDE SEQUENCE [LARGE SCALE GENOMIC DNA]</scope>
    <source>
        <strain evidence="2">CFBP 6623</strain>
    </source>
</reference>
<accession>A0A1S7P0A8</accession>
<organism evidence="1 2">
    <name type="scientific">Agrobacterium tomkonis CFBP 6623</name>
    <dbReference type="NCBI Taxonomy" id="1183432"/>
    <lineage>
        <taxon>Bacteria</taxon>
        <taxon>Pseudomonadati</taxon>
        <taxon>Pseudomonadota</taxon>
        <taxon>Alphaproteobacteria</taxon>
        <taxon>Hyphomicrobiales</taxon>
        <taxon>Rhizobiaceae</taxon>
        <taxon>Rhizobium/Agrobacterium group</taxon>
        <taxon>Agrobacterium</taxon>
        <taxon>Agrobacterium tumefaciens complex</taxon>
    </lineage>
</organism>
<evidence type="ECO:0000313" key="2">
    <source>
        <dbReference type="Proteomes" id="UP000191988"/>
    </source>
</evidence>
<evidence type="ECO:0000313" key="1">
    <source>
        <dbReference type="EMBL" id="CUX14137.1"/>
    </source>
</evidence>
<dbReference type="EMBL" id="FBWK01000011">
    <property type="protein sequence ID" value="CUX14137.1"/>
    <property type="molecule type" value="Genomic_DNA"/>
</dbReference>
<dbReference type="AlphaFoldDB" id="A0A1S7P0A8"/>
<sequence length="75" mass="8490">MKDGNTSITPFSQGFNYFPTCMSAVDRHHTTSDIRACMENFVENFLLQLEVLRMFVTAVNPNLTDITCLAEQPSE</sequence>
<proteinExistence type="predicted"/>
<dbReference type="Proteomes" id="UP000191988">
    <property type="component" value="Unassembled WGS sequence"/>
</dbReference>
<protein>
    <submittedName>
        <fullName evidence="1">Uncharacterized protein</fullName>
    </submittedName>
</protein>
<name>A0A1S7P0A8_9HYPH</name>
<keyword evidence="2" id="KW-1185">Reference proteome</keyword>